<keyword evidence="1" id="KW-1133">Transmembrane helix</keyword>
<keyword evidence="3" id="KW-1185">Reference proteome</keyword>
<keyword evidence="1" id="KW-0472">Membrane</keyword>
<gene>
    <name evidence="2" type="ORF">PFNF54_04781</name>
</gene>
<proteinExistence type="predicted"/>
<feature type="transmembrane region" description="Helical" evidence="1">
    <location>
        <begin position="12"/>
        <end position="32"/>
    </location>
</feature>
<organism evidence="2 3">
    <name type="scientific">Plasmodium falciparum (isolate NF54)</name>
    <dbReference type="NCBI Taxonomy" id="5843"/>
    <lineage>
        <taxon>Eukaryota</taxon>
        <taxon>Sar</taxon>
        <taxon>Alveolata</taxon>
        <taxon>Apicomplexa</taxon>
        <taxon>Aconoidasida</taxon>
        <taxon>Haemosporida</taxon>
        <taxon>Plasmodiidae</taxon>
        <taxon>Plasmodium</taxon>
        <taxon>Plasmodium (Laverania)</taxon>
    </lineage>
</organism>
<dbReference type="Proteomes" id="UP000030673">
    <property type="component" value="Unassembled WGS sequence"/>
</dbReference>
<evidence type="ECO:0000313" key="3">
    <source>
        <dbReference type="Proteomes" id="UP000030673"/>
    </source>
</evidence>
<keyword evidence="1" id="KW-0812">Transmembrane</keyword>
<sequence>MNNNIYIYSTKVIKQTITYNILYIYLYIIFYVKRIVNKEFIDNLRYYECGKSDTYSNIINNKIFLEDCSNVNIKSRIVKEYENSNGVDFLLYPEKAIEILEKHFIFDIKIPRAVYAYKTNRKEKIIYKVDIQPLKIIVYSKNPNEHSNPSKMKIVILRNDTLESVLKEVIFFFFFFFFFNAHDEQMFKYIYIYIYIFLYI</sequence>
<protein>
    <submittedName>
        <fullName evidence="2">Uncharacterized protein</fullName>
    </submittedName>
</protein>
<name>W7K0J2_PLAFO</name>
<feature type="transmembrane region" description="Helical" evidence="1">
    <location>
        <begin position="161"/>
        <end position="179"/>
    </location>
</feature>
<evidence type="ECO:0000256" key="1">
    <source>
        <dbReference type="SAM" id="Phobius"/>
    </source>
</evidence>
<dbReference type="EMBL" id="KE123867">
    <property type="protein sequence ID" value="EWC86450.1"/>
    <property type="molecule type" value="Genomic_DNA"/>
</dbReference>
<dbReference type="AlphaFoldDB" id="W7K0J2"/>
<evidence type="ECO:0000313" key="2">
    <source>
        <dbReference type="EMBL" id="EWC86450.1"/>
    </source>
</evidence>
<reference evidence="2 3" key="1">
    <citation type="submission" date="2013-02" db="EMBL/GenBank/DDBJ databases">
        <title>The Genome Sequence of Plasmodium falciparum NF54.</title>
        <authorList>
            <consortium name="The Broad Institute Genome Sequencing Platform"/>
            <consortium name="The Broad Institute Genome Sequencing Center for Infectious Disease"/>
            <person name="Neafsey D."/>
            <person name="Cheeseman I."/>
            <person name="Volkman S."/>
            <person name="Adams J."/>
            <person name="Walker B."/>
            <person name="Young S.K."/>
            <person name="Zeng Q."/>
            <person name="Gargeya S."/>
            <person name="Fitzgerald M."/>
            <person name="Haas B."/>
            <person name="Abouelleil A."/>
            <person name="Alvarado L."/>
            <person name="Arachchi H.M."/>
            <person name="Berlin A.M."/>
            <person name="Chapman S.B."/>
            <person name="Dewar J."/>
            <person name="Goldberg J."/>
            <person name="Griggs A."/>
            <person name="Gujja S."/>
            <person name="Hansen M."/>
            <person name="Howarth C."/>
            <person name="Imamovic A."/>
            <person name="Larimer J."/>
            <person name="McCowan C."/>
            <person name="Murphy C."/>
            <person name="Neiman D."/>
            <person name="Pearson M."/>
            <person name="Priest M."/>
            <person name="Roberts A."/>
            <person name="Saif S."/>
            <person name="Shea T."/>
            <person name="Sisk P."/>
            <person name="Sykes S."/>
            <person name="Wortman J."/>
            <person name="Nusbaum C."/>
            <person name="Birren B."/>
        </authorList>
    </citation>
    <scope>NUCLEOTIDE SEQUENCE [LARGE SCALE GENOMIC DNA]</scope>
    <source>
        <strain evidence="2 3">NF54</strain>
    </source>
</reference>
<accession>W7K0J2</accession>